<organism evidence="1 2">
    <name type="scientific">Mycena pura</name>
    <dbReference type="NCBI Taxonomy" id="153505"/>
    <lineage>
        <taxon>Eukaryota</taxon>
        <taxon>Fungi</taxon>
        <taxon>Dikarya</taxon>
        <taxon>Basidiomycota</taxon>
        <taxon>Agaricomycotina</taxon>
        <taxon>Agaricomycetes</taxon>
        <taxon>Agaricomycetidae</taxon>
        <taxon>Agaricales</taxon>
        <taxon>Marasmiineae</taxon>
        <taxon>Mycenaceae</taxon>
        <taxon>Mycena</taxon>
    </lineage>
</organism>
<evidence type="ECO:0000313" key="2">
    <source>
        <dbReference type="Proteomes" id="UP001219525"/>
    </source>
</evidence>
<evidence type="ECO:0000313" key="1">
    <source>
        <dbReference type="EMBL" id="KAJ7202402.1"/>
    </source>
</evidence>
<dbReference type="EMBL" id="JARJCW010000055">
    <property type="protein sequence ID" value="KAJ7202402.1"/>
    <property type="molecule type" value="Genomic_DNA"/>
</dbReference>
<name>A0AAD6V856_9AGAR</name>
<protein>
    <submittedName>
        <fullName evidence="1">Uncharacterized protein</fullName>
    </submittedName>
</protein>
<accession>A0AAD6V856</accession>
<sequence>MDLIRRRCSTWAEIISNLYDLGAPFHIAVEESSFAPSSYQPGLFRCRSLGVRPEAYRPDWYDFRAYWDLLERFLRSPRGRLALQAGGVVARLARMIINDSELELRSDHVDVETAEEQVKSGATALYYHLLTQEEEDLVLGVYCIEMSTGHQEKRVSWWPQAGAFFSSGMNVGWWTPDCERWFQGILREMAENKAVVLNNTRWKDRIRGYSAVLHLSKNLDAVCADFLTNIGR</sequence>
<gene>
    <name evidence="1" type="ORF">GGX14DRAFT_370557</name>
</gene>
<proteinExistence type="predicted"/>
<comment type="caution">
    <text evidence="1">The sequence shown here is derived from an EMBL/GenBank/DDBJ whole genome shotgun (WGS) entry which is preliminary data.</text>
</comment>
<dbReference type="AlphaFoldDB" id="A0AAD6V856"/>
<dbReference type="Proteomes" id="UP001219525">
    <property type="component" value="Unassembled WGS sequence"/>
</dbReference>
<keyword evidence="2" id="KW-1185">Reference proteome</keyword>
<reference evidence="1" key="1">
    <citation type="submission" date="2023-03" db="EMBL/GenBank/DDBJ databases">
        <title>Massive genome expansion in bonnet fungi (Mycena s.s.) driven by repeated elements and novel gene families across ecological guilds.</title>
        <authorList>
            <consortium name="Lawrence Berkeley National Laboratory"/>
            <person name="Harder C.B."/>
            <person name="Miyauchi S."/>
            <person name="Viragh M."/>
            <person name="Kuo A."/>
            <person name="Thoen E."/>
            <person name="Andreopoulos B."/>
            <person name="Lu D."/>
            <person name="Skrede I."/>
            <person name="Drula E."/>
            <person name="Henrissat B."/>
            <person name="Morin E."/>
            <person name="Kohler A."/>
            <person name="Barry K."/>
            <person name="LaButti K."/>
            <person name="Morin E."/>
            <person name="Salamov A."/>
            <person name="Lipzen A."/>
            <person name="Mereny Z."/>
            <person name="Hegedus B."/>
            <person name="Baldrian P."/>
            <person name="Stursova M."/>
            <person name="Weitz H."/>
            <person name="Taylor A."/>
            <person name="Grigoriev I.V."/>
            <person name="Nagy L.G."/>
            <person name="Martin F."/>
            <person name="Kauserud H."/>
        </authorList>
    </citation>
    <scope>NUCLEOTIDE SEQUENCE</scope>
    <source>
        <strain evidence="1">9144</strain>
    </source>
</reference>